<keyword evidence="3" id="KW-1185">Reference proteome</keyword>
<keyword evidence="1" id="KW-0732">Signal</keyword>
<feature type="chain" id="PRO_5016678422" description="Tetratricopeptide repeat protein" evidence="1">
    <location>
        <begin position="32"/>
        <end position="279"/>
    </location>
</feature>
<evidence type="ECO:0008006" key="4">
    <source>
        <dbReference type="Google" id="ProtNLM"/>
    </source>
</evidence>
<accession>A0A369KW84</accession>
<reference evidence="2" key="1">
    <citation type="submission" date="2018-04" db="EMBL/GenBank/DDBJ databases">
        <title>Draft genome sequence of the Candidatus Spirobacillus cienkowskii, a pathogen of freshwater Daphnia species, reconstructed from hemolymph metagenomic reads.</title>
        <authorList>
            <person name="Bresciani L."/>
            <person name="Lemos L.N."/>
            <person name="Wale N."/>
            <person name="Lin J.Y."/>
            <person name="Fernandes G.R."/>
            <person name="Duffy M.A."/>
            <person name="Rodrigues J.M."/>
        </authorList>
    </citation>
    <scope>NUCLEOTIDE SEQUENCE [LARGE SCALE GENOMIC DNA]</scope>
    <source>
        <strain evidence="2">Binning01</strain>
    </source>
</reference>
<feature type="signal peptide" evidence="1">
    <location>
        <begin position="1"/>
        <end position="31"/>
    </location>
</feature>
<dbReference type="InterPro" id="IPR011990">
    <property type="entry name" value="TPR-like_helical_dom_sf"/>
</dbReference>
<proteinExistence type="predicted"/>
<gene>
    <name evidence="2" type="ORF">DCC88_10025</name>
</gene>
<evidence type="ECO:0000313" key="3">
    <source>
        <dbReference type="Proteomes" id="UP000253934"/>
    </source>
</evidence>
<name>A0A369KW84_9BACT</name>
<dbReference type="AlphaFoldDB" id="A0A369KW84"/>
<dbReference type="Gene3D" id="1.25.40.10">
    <property type="entry name" value="Tetratricopeptide repeat domain"/>
    <property type="match status" value="1"/>
</dbReference>
<dbReference type="EMBL" id="QOVW01000085">
    <property type="protein sequence ID" value="RDB35436.1"/>
    <property type="molecule type" value="Genomic_DNA"/>
</dbReference>
<organism evidence="2 3">
    <name type="scientific">Spirobacillus cienkowskii</name>
    <dbReference type="NCBI Taxonomy" id="495820"/>
    <lineage>
        <taxon>Bacteria</taxon>
        <taxon>Pseudomonadati</taxon>
        <taxon>Bdellovibrionota</taxon>
        <taxon>Oligoflexia</taxon>
        <taxon>Silvanigrellales</taxon>
        <taxon>Spirobacillus</taxon>
    </lineage>
</organism>
<dbReference type="Proteomes" id="UP000253934">
    <property type="component" value="Unassembled WGS sequence"/>
</dbReference>
<dbReference type="SUPFAM" id="SSF48452">
    <property type="entry name" value="TPR-like"/>
    <property type="match status" value="1"/>
</dbReference>
<sequence length="279" mass="31676">MKASSFLKRNFCLSTFALIANFILIPNSSFASDTDTMNSPQTVALTAKEETKVEEAFLDKLWENRQSSTGKSEIVNFLKNQPVLPENFNINWKVARLVYFNANFILPEQTTKDEKLSLLQYGYNLGIKAKELNPSRVEGFYWYAINLGSYGLEKGIFTALKNAKPGRDALLEAAKIDAKYHWCGPLRILGRYYQEVPGGLISFGDKKIANEYFLKAIETCPNFRVNTMYLGILKKKQGLNSEALDFFKKAQSLPNLDGKIEESRYSKELAENIKTVQNM</sequence>
<comment type="caution">
    <text evidence="2">The sequence shown here is derived from an EMBL/GenBank/DDBJ whole genome shotgun (WGS) entry which is preliminary data.</text>
</comment>
<evidence type="ECO:0000313" key="2">
    <source>
        <dbReference type="EMBL" id="RDB35436.1"/>
    </source>
</evidence>
<protein>
    <recommendedName>
        <fullName evidence="4">Tetratricopeptide repeat protein</fullName>
    </recommendedName>
</protein>
<evidence type="ECO:0000256" key="1">
    <source>
        <dbReference type="SAM" id="SignalP"/>
    </source>
</evidence>